<dbReference type="OrthoDB" id="9518664at2759"/>
<dbReference type="GO" id="GO:0004867">
    <property type="term" value="F:serine-type endopeptidase inhibitor activity"/>
    <property type="evidence" value="ECO:0007669"/>
    <property type="project" value="UniProtKB-KW"/>
</dbReference>
<dbReference type="Pfam" id="PF00079">
    <property type="entry name" value="Serpin"/>
    <property type="match status" value="1"/>
</dbReference>
<keyword evidence="2" id="KW-0646">Protease inhibitor</keyword>
<dbReference type="SUPFAM" id="SSF56574">
    <property type="entry name" value="Serpins"/>
    <property type="match status" value="1"/>
</dbReference>
<proteinExistence type="inferred from homology"/>
<evidence type="ECO:0000256" key="3">
    <source>
        <dbReference type="ARBA" id="ARBA00022900"/>
    </source>
</evidence>
<evidence type="ECO:0000259" key="5">
    <source>
        <dbReference type="Pfam" id="PF00079"/>
    </source>
</evidence>
<evidence type="ECO:0000256" key="2">
    <source>
        <dbReference type="ARBA" id="ARBA00022690"/>
    </source>
</evidence>
<dbReference type="InterPro" id="IPR023796">
    <property type="entry name" value="Serpin_dom"/>
</dbReference>
<feature type="non-terminal residue" evidence="6">
    <location>
        <position position="151"/>
    </location>
</feature>
<evidence type="ECO:0000256" key="1">
    <source>
        <dbReference type="ARBA" id="ARBA00009500"/>
    </source>
</evidence>
<evidence type="ECO:0000256" key="4">
    <source>
        <dbReference type="SAM" id="SignalP"/>
    </source>
</evidence>
<dbReference type="EMBL" id="QDEB01135414">
    <property type="protein sequence ID" value="RZB38606.1"/>
    <property type="molecule type" value="Genomic_DNA"/>
</dbReference>
<keyword evidence="4" id="KW-0732">Signal</keyword>
<gene>
    <name evidence="6" type="ORF">BDFB_014802</name>
</gene>
<sequence>MKVLIILILVTAVALADEEPLQAFIKANNLFASAAYKEVLKDSPGNFLVSPLSAETALAFAQSGCKDETAQEIRSALRLPDDKSKIEDGIRSLLPQLKGGDNYALHSANKMYIKEDFTVKEEFRKVATEVFQAGSESIDFTKRDQAAETMN</sequence>
<organism evidence="6 7">
    <name type="scientific">Asbolus verrucosus</name>
    <name type="common">Desert ironclad beetle</name>
    <dbReference type="NCBI Taxonomy" id="1661398"/>
    <lineage>
        <taxon>Eukaryota</taxon>
        <taxon>Metazoa</taxon>
        <taxon>Ecdysozoa</taxon>
        <taxon>Arthropoda</taxon>
        <taxon>Hexapoda</taxon>
        <taxon>Insecta</taxon>
        <taxon>Pterygota</taxon>
        <taxon>Neoptera</taxon>
        <taxon>Endopterygota</taxon>
        <taxon>Coleoptera</taxon>
        <taxon>Polyphaga</taxon>
        <taxon>Cucujiformia</taxon>
        <taxon>Tenebrionidae</taxon>
        <taxon>Pimeliinae</taxon>
        <taxon>Asbolus</taxon>
    </lineage>
</organism>
<dbReference type="Proteomes" id="UP000292052">
    <property type="component" value="Unassembled WGS sequence"/>
</dbReference>
<dbReference type="InterPro" id="IPR042178">
    <property type="entry name" value="Serpin_sf_1"/>
</dbReference>
<comment type="similarity">
    <text evidence="1">Belongs to the serpin family.</text>
</comment>
<feature type="chain" id="PRO_5019865146" evidence="4">
    <location>
        <begin position="17"/>
        <end position="151"/>
    </location>
</feature>
<keyword evidence="3" id="KW-0722">Serine protease inhibitor</keyword>
<dbReference type="PANTHER" id="PTHR11461:SF211">
    <property type="entry name" value="GH10112P-RELATED"/>
    <property type="match status" value="1"/>
</dbReference>
<dbReference type="AlphaFoldDB" id="A0A482V0V2"/>
<feature type="signal peptide" evidence="4">
    <location>
        <begin position="1"/>
        <end position="16"/>
    </location>
</feature>
<protein>
    <submittedName>
        <fullName evidence="6">Serpin domain containing protein</fullName>
    </submittedName>
</protein>
<dbReference type="GO" id="GO:0005615">
    <property type="term" value="C:extracellular space"/>
    <property type="evidence" value="ECO:0007669"/>
    <property type="project" value="InterPro"/>
</dbReference>
<dbReference type="PANTHER" id="PTHR11461">
    <property type="entry name" value="SERINE PROTEASE INHIBITOR, SERPIN"/>
    <property type="match status" value="1"/>
</dbReference>
<dbReference type="InterPro" id="IPR000215">
    <property type="entry name" value="Serpin_fam"/>
</dbReference>
<reference evidence="6 7" key="1">
    <citation type="submission" date="2017-03" db="EMBL/GenBank/DDBJ databases">
        <title>Genome of the blue death feigning beetle - Asbolus verrucosus.</title>
        <authorList>
            <person name="Rider S.D."/>
        </authorList>
    </citation>
    <scope>NUCLEOTIDE SEQUENCE [LARGE SCALE GENOMIC DNA]</scope>
    <source>
        <strain evidence="6">Butters</strain>
        <tissue evidence="6">Head and leg muscle</tissue>
    </source>
</reference>
<evidence type="ECO:0000313" key="6">
    <source>
        <dbReference type="EMBL" id="RZB38606.1"/>
    </source>
</evidence>
<evidence type="ECO:0000313" key="7">
    <source>
        <dbReference type="Proteomes" id="UP000292052"/>
    </source>
</evidence>
<feature type="domain" description="Serpin" evidence="5">
    <location>
        <begin position="27"/>
        <end position="151"/>
    </location>
</feature>
<accession>A0A482V0V2</accession>
<dbReference type="Gene3D" id="3.30.497.10">
    <property type="entry name" value="Antithrombin, subunit I, domain 2"/>
    <property type="match status" value="1"/>
</dbReference>
<comment type="caution">
    <text evidence="6">The sequence shown here is derived from an EMBL/GenBank/DDBJ whole genome shotgun (WGS) entry which is preliminary data.</text>
</comment>
<dbReference type="InterPro" id="IPR036186">
    <property type="entry name" value="Serpin_sf"/>
</dbReference>
<keyword evidence="7" id="KW-1185">Reference proteome</keyword>
<name>A0A482V0V2_ASBVE</name>